<evidence type="ECO:0000259" key="11">
    <source>
        <dbReference type="Pfam" id="PF26002"/>
    </source>
</evidence>
<feature type="transmembrane region" description="Helical" evidence="9">
    <location>
        <begin position="66"/>
        <end position="86"/>
    </location>
</feature>
<dbReference type="PANTHER" id="PTHR30386">
    <property type="entry name" value="MEMBRANE FUSION SUBUNIT OF EMRAB-TOLC MULTIDRUG EFFLUX PUMP"/>
    <property type="match status" value="1"/>
</dbReference>
<evidence type="ECO:0000313" key="13">
    <source>
        <dbReference type="Proteomes" id="UP000504724"/>
    </source>
</evidence>
<organism evidence="12 13">
    <name type="scientific">Thiomicrorhabdus xiamenensis</name>
    <dbReference type="NCBI Taxonomy" id="2739063"/>
    <lineage>
        <taxon>Bacteria</taxon>
        <taxon>Pseudomonadati</taxon>
        <taxon>Pseudomonadota</taxon>
        <taxon>Gammaproteobacteria</taxon>
        <taxon>Thiotrichales</taxon>
        <taxon>Piscirickettsiaceae</taxon>
        <taxon>Thiomicrorhabdus</taxon>
    </lineage>
</organism>
<evidence type="ECO:0000313" key="12">
    <source>
        <dbReference type="EMBL" id="QKI89498.1"/>
    </source>
</evidence>
<dbReference type="Pfam" id="PF26002">
    <property type="entry name" value="Beta-barrel_AprE"/>
    <property type="match status" value="1"/>
</dbReference>
<keyword evidence="3 9" id="KW-0813">Transport</keyword>
<dbReference type="SUPFAM" id="SSF111369">
    <property type="entry name" value="HlyD-like secretion proteins"/>
    <property type="match status" value="1"/>
</dbReference>
<gene>
    <name evidence="12" type="ORF">HQN79_07910</name>
</gene>
<dbReference type="PANTHER" id="PTHR30386:SF26">
    <property type="entry name" value="TRANSPORT PROTEIN COMB"/>
    <property type="match status" value="1"/>
</dbReference>
<evidence type="ECO:0000259" key="10">
    <source>
        <dbReference type="Pfam" id="PF25994"/>
    </source>
</evidence>
<dbReference type="Gene3D" id="2.40.50.100">
    <property type="match status" value="1"/>
</dbReference>
<evidence type="ECO:0000256" key="3">
    <source>
        <dbReference type="ARBA" id="ARBA00022448"/>
    </source>
</evidence>
<proteinExistence type="inferred from homology"/>
<dbReference type="EMBL" id="CP054020">
    <property type="protein sequence ID" value="QKI89498.1"/>
    <property type="molecule type" value="Genomic_DNA"/>
</dbReference>
<evidence type="ECO:0000256" key="5">
    <source>
        <dbReference type="ARBA" id="ARBA00022519"/>
    </source>
</evidence>
<evidence type="ECO:0000256" key="8">
    <source>
        <dbReference type="ARBA" id="ARBA00023136"/>
    </source>
</evidence>
<keyword evidence="8 9" id="KW-0472">Membrane</keyword>
<evidence type="ECO:0000256" key="9">
    <source>
        <dbReference type="RuleBase" id="RU365093"/>
    </source>
</evidence>
<dbReference type="InterPro" id="IPR006144">
    <property type="entry name" value="Secretion_HlyD_CS"/>
</dbReference>
<evidence type="ECO:0000256" key="7">
    <source>
        <dbReference type="ARBA" id="ARBA00022989"/>
    </source>
</evidence>
<evidence type="ECO:0000256" key="6">
    <source>
        <dbReference type="ARBA" id="ARBA00022692"/>
    </source>
</evidence>
<dbReference type="GO" id="GO:0005886">
    <property type="term" value="C:plasma membrane"/>
    <property type="evidence" value="ECO:0007669"/>
    <property type="project" value="UniProtKB-SubCell"/>
</dbReference>
<dbReference type="RefSeq" id="WP_173285396.1">
    <property type="nucleotide sequence ID" value="NZ_CP054020.1"/>
</dbReference>
<dbReference type="KEGG" id="txa:HQN79_07910"/>
<dbReference type="NCBIfam" id="TIGR01843">
    <property type="entry name" value="type_I_hlyD"/>
    <property type="match status" value="1"/>
</dbReference>
<keyword evidence="4 9" id="KW-1003">Cell membrane</keyword>
<dbReference type="InterPro" id="IPR050739">
    <property type="entry name" value="MFP"/>
</dbReference>
<dbReference type="InterPro" id="IPR058982">
    <property type="entry name" value="Beta-barrel_AprE"/>
</dbReference>
<dbReference type="Pfam" id="PF25994">
    <property type="entry name" value="HH_AprE"/>
    <property type="match status" value="1"/>
</dbReference>
<comment type="subcellular location">
    <subcellularLocation>
        <location evidence="1 9">Cell inner membrane</location>
        <topology evidence="1 9">Single-pass membrane protein</topology>
    </subcellularLocation>
</comment>
<dbReference type="Gene3D" id="2.40.30.170">
    <property type="match status" value="1"/>
</dbReference>
<dbReference type="AlphaFoldDB" id="A0A7D4NZ08"/>
<dbReference type="PRINTS" id="PR01490">
    <property type="entry name" value="RTXTOXIND"/>
</dbReference>
<dbReference type="PROSITE" id="PS00543">
    <property type="entry name" value="HLYD_FAMILY"/>
    <property type="match status" value="1"/>
</dbReference>
<name>A0A7D4NZ08_9GAMM</name>
<evidence type="ECO:0000256" key="1">
    <source>
        <dbReference type="ARBA" id="ARBA00004377"/>
    </source>
</evidence>
<sequence length="473" mass="52692">MRMDNSKTAEEAAFNEVGSLSNKIGGKGKPLMDLAIPRTNKINASDWVVDAEWARIQQQPIRAKRVLYMVVITIILLIIWAANASLDEITRGVGKVIPSQKLQMVQSLDGGVIKEILVAEGQQVKKGDLLLKIDATRSQSNFFENEAQSLALQAEIIRLQALTENTTLEFPESLVQAAPDIIEREKRLYQSNQSEFNEQNKILRSQLYQRQQALREAAAAEAQHEQSIALLSRELAATRPLLKSGAVSQVELLRLERELNRMRGDLAKTQAIISRNRGAINEARNKIAELKITTDKRWREQLTEASTKLSSLEQVAKGLRDVVAQTEIRAPINGTVQRLLANTIGGVLSPGQTALEIIPTDDNLIIEAKISPKDIAFIRVGQDATIKFSAYDFAIYGGMDAIVMQISPDSITDEKNETYYMVKLRNNSTDLSDKLEIIPGMTAQVDIITGKKTVLEYLFKPILRASSEAMRER</sequence>
<keyword evidence="6 9" id="KW-0812">Transmembrane</keyword>
<evidence type="ECO:0000256" key="2">
    <source>
        <dbReference type="ARBA" id="ARBA00009477"/>
    </source>
</evidence>
<protein>
    <recommendedName>
        <fullName evidence="9">Membrane fusion protein (MFP) family protein</fullName>
    </recommendedName>
</protein>
<accession>A0A7D4NZ08</accession>
<keyword evidence="7 9" id="KW-1133">Transmembrane helix</keyword>
<dbReference type="Proteomes" id="UP000504724">
    <property type="component" value="Chromosome"/>
</dbReference>
<comment type="similarity">
    <text evidence="2 9">Belongs to the membrane fusion protein (MFP) (TC 8.A.1) family.</text>
</comment>
<feature type="domain" description="AprE-like long alpha-helical hairpin" evidence="10">
    <location>
        <begin position="139"/>
        <end position="321"/>
    </location>
</feature>
<dbReference type="InterPro" id="IPR010129">
    <property type="entry name" value="T1SS_HlyD"/>
</dbReference>
<keyword evidence="13" id="KW-1185">Reference proteome</keyword>
<evidence type="ECO:0000256" key="4">
    <source>
        <dbReference type="ARBA" id="ARBA00022475"/>
    </source>
</evidence>
<dbReference type="InterPro" id="IPR058781">
    <property type="entry name" value="HH_AprE-like"/>
</dbReference>
<keyword evidence="5 9" id="KW-0997">Cell inner membrane</keyword>
<reference evidence="12 13" key="1">
    <citation type="submission" date="2020-05" db="EMBL/GenBank/DDBJ databases">
        <title>Thiomicrorhabdus sediminis sp.nov. and Thiomicrorhabdus xiamenensis sp.nov., novel sulfur-oxidizing bacteria isolated from coastal sediment.</title>
        <authorList>
            <person name="Liu X."/>
        </authorList>
    </citation>
    <scope>NUCLEOTIDE SEQUENCE [LARGE SCALE GENOMIC DNA]</scope>
    <source>
        <strain evidence="12 13">G2</strain>
    </source>
</reference>
<feature type="domain" description="AprE-like beta-barrel" evidence="11">
    <location>
        <begin position="364"/>
        <end position="450"/>
    </location>
</feature>
<dbReference type="GO" id="GO:0009306">
    <property type="term" value="P:protein secretion"/>
    <property type="evidence" value="ECO:0007669"/>
    <property type="project" value="InterPro"/>
</dbReference>